<evidence type="ECO:0000256" key="1">
    <source>
        <dbReference type="SAM" id="SignalP"/>
    </source>
</evidence>
<evidence type="ECO:0000313" key="2">
    <source>
        <dbReference type="EMBL" id="GLB49580.1"/>
    </source>
</evidence>
<dbReference type="EMBL" id="BRVO01000002">
    <property type="protein sequence ID" value="GLB49580.1"/>
    <property type="molecule type" value="Genomic_DNA"/>
</dbReference>
<keyword evidence="1" id="KW-0732">Signal</keyword>
<comment type="caution">
    <text evidence="2">The sequence shown here is derived from an EMBL/GenBank/DDBJ whole genome shotgun (WGS) entry which is preliminary data.</text>
</comment>
<accession>A0ABQ5MKK2</accession>
<dbReference type="Proteomes" id="UP001143543">
    <property type="component" value="Unassembled WGS sequence"/>
</dbReference>
<protein>
    <submittedName>
        <fullName evidence="2">Uncharacterized protein</fullName>
    </submittedName>
</protein>
<proteinExistence type="predicted"/>
<gene>
    <name evidence="2" type="ORF">Y10_19480</name>
</gene>
<feature type="signal peptide" evidence="1">
    <location>
        <begin position="1"/>
        <end position="21"/>
    </location>
</feature>
<evidence type="ECO:0000313" key="3">
    <source>
        <dbReference type="Proteomes" id="UP001143543"/>
    </source>
</evidence>
<name>A0ABQ5MKK2_9FLAO</name>
<keyword evidence="3" id="KW-1185">Reference proteome</keyword>
<dbReference type="RefSeq" id="WP_281765207.1">
    <property type="nucleotide sequence ID" value="NZ_BRVO01000002.1"/>
</dbReference>
<feature type="chain" id="PRO_5046850427" evidence="1">
    <location>
        <begin position="22"/>
        <end position="327"/>
    </location>
</feature>
<sequence>MNFSKKLILLCLLLVVRVSWAQNIDDSTSIIDSTKSKSYPIIKLFGVSYDALGPTDYEANIDGHEIHKGTVRGGSLLAYGSFFLLNKPKHIISLTEVYRREFIELNDLENPFYEGQGTKYNFNSFSTSINYTNRTKWKGKPLISTVSTYVTTSDLGRIDKVSGIITSTMVFQKKPETRYTLGVAILADLSTSTPLFPVVSYWHQFKNPSWEISAVLPKEVYLRKNNILGGWLSAGSELISKSYFLYNLPGRFGTFENRLTEIQTGLKYEYITNEGIMLSVGAGYRNVAQNNIIEVYKPNRDKIVNMTYNGGWFAKVELSFVIQSLKK</sequence>
<organism evidence="2 3">
    <name type="scientific">Neptunitalea lumnitzerae</name>
    <dbReference type="NCBI Taxonomy" id="2965509"/>
    <lineage>
        <taxon>Bacteria</taxon>
        <taxon>Pseudomonadati</taxon>
        <taxon>Bacteroidota</taxon>
        <taxon>Flavobacteriia</taxon>
        <taxon>Flavobacteriales</taxon>
        <taxon>Flavobacteriaceae</taxon>
        <taxon>Neptunitalea</taxon>
    </lineage>
</organism>
<reference evidence="2" key="1">
    <citation type="submission" date="2022-07" db="EMBL/GenBank/DDBJ databases">
        <title>Taxonomy of Novel Oxalotrophic and Methylotrophic Bacteria.</title>
        <authorList>
            <person name="Sahin N."/>
            <person name="Tani A."/>
        </authorList>
    </citation>
    <scope>NUCLEOTIDE SEQUENCE</scope>
    <source>
        <strain evidence="2">Y10</strain>
    </source>
</reference>